<dbReference type="RefSeq" id="WP_183368276.1">
    <property type="nucleotide sequence ID" value="NZ_JACIEZ010000013.1"/>
</dbReference>
<accession>A0A7W6J902</accession>
<protein>
    <submittedName>
        <fullName evidence="1">Uncharacterized protein</fullName>
    </submittedName>
</protein>
<dbReference type="Proteomes" id="UP000528286">
    <property type="component" value="Unassembled WGS sequence"/>
</dbReference>
<evidence type="ECO:0000313" key="1">
    <source>
        <dbReference type="EMBL" id="MBB4067009.1"/>
    </source>
</evidence>
<dbReference type="EMBL" id="JACIEZ010000013">
    <property type="protein sequence ID" value="MBB4067009.1"/>
    <property type="molecule type" value="Genomic_DNA"/>
</dbReference>
<name>A0A7W6J902_9HYPH</name>
<proteinExistence type="predicted"/>
<keyword evidence="2" id="KW-1185">Reference proteome</keyword>
<gene>
    <name evidence="1" type="ORF">GGR23_004236</name>
</gene>
<sequence>MLRKIMHEAAQQFAVRLMQEGVEPQMVAEALVTAGAATYAVAGKDALALTLVEEIALAEIEG</sequence>
<organism evidence="1 2">
    <name type="scientific">Gellertiella hungarica</name>
    <dbReference type="NCBI Taxonomy" id="1572859"/>
    <lineage>
        <taxon>Bacteria</taxon>
        <taxon>Pseudomonadati</taxon>
        <taxon>Pseudomonadota</taxon>
        <taxon>Alphaproteobacteria</taxon>
        <taxon>Hyphomicrobiales</taxon>
        <taxon>Rhizobiaceae</taxon>
        <taxon>Gellertiella</taxon>
    </lineage>
</organism>
<dbReference type="AlphaFoldDB" id="A0A7W6J902"/>
<evidence type="ECO:0000313" key="2">
    <source>
        <dbReference type="Proteomes" id="UP000528286"/>
    </source>
</evidence>
<comment type="caution">
    <text evidence="1">The sequence shown here is derived from an EMBL/GenBank/DDBJ whole genome shotgun (WGS) entry which is preliminary data.</text>
</comment>
<reference evidence="1 2" key="1">
    <citation type="submission" date="2020-08" db="EMBL/GenBank/DDBJ databases">
        <title>Genomic Encyclopedia of Type Strains, Phase IV (KMG-IV): sequencing the most valuable type-strain genomes for metagenomic binning, comparative biology and taxonomic classification.</title>
        <authorList>
            <person name="Goeker M."/>
        </authorList>
    </citation>
    <scope>NUCLEOTIDE SEQUENCE [LARGE SCALE GENOMIC DNA]</scope>
    <source>
        <strain evidence="1 2">DSM 29853</strain>
    </source>
</reference>